<gene>
    <name evidence="13" type="ORF">DOTSEDRAFT_70966</name>
</gene>
<evidence type="ECO:0000256" key="8">
    <source>
        <dbReference type="PIRSR" id="PIRSR628651-50"/>
    </source>
</evidence>
<feature type="binding site" evidence="9">
    <location>
        <position position="773"/>
    </location>
    <ligand>
        <name>Zn(2+)</name>
        <dbReference type="ChEBI" id="CHEBI:29105"/>
        <label>1</label>
    </ligand>
</feature>
<dbReference type="EMBL" id="KB446538">
    <property type="protein sequence ID" value="EME45091.1"/>
    <property type="molecule type" value="Genomic_DNA"/>
</dbReference>
<dbReference type="PANTHER" id="PTHR10333">
    <property type="entry name" value="INHIBITOR OF GROWTH PROTEIN"/>
    <property type="match status" value="1"/>
</dbReference>
<dbReference type="InterPro" id="IPR001965">
    <property type="entry name" value="Znf_PHD"/>
</dbReference>
<evidence type="ECO:0000256" key="6">
    <source>
        <dbReference type="ARBA" id="ARBA00022853"/>
    </source>
</evidence>
<feature type="compositionally biased region" description="Acidic residues" evidence="11">
    <location>
        <begin position="664"/>
        <end position="673"/>
    </location>
</feature>
<evidence type="ECO:0000313" key="14">
    <source>
        <dbReference type="Proteomes" id="UP000016933"/>
    </source>
</evidence>
<feature type="compositionally biased region" description="Basic and acidic residues" evidence="11">
    <location>
        <begin position="729"/>
        <end position="743"/>
    </location>
</feature>
<dbReference type="GO" id="GO:0008270">
    <property type="term" value="F:zinc ion binding"/>
    <property type="evidence" value="ECO:0007669"/>
    <property type="project" value="UniProtKB-KW"/>
</dbReference>
<evidence type="ECO:0000256" key="2">
    <source>
        <dbReference type="ARBA" id="ARBA00010210"/>
    </source>
</evidence>
<dbReference type="InterPro" id="IPR011011">
    <property type="entry name" value="Znf_FYVE_PHD"/>
</dbReference>
<evidence type="ECO:0000313" key="13">
    <source>
        <dbReference type="EMBL" id="EME45091.1"/>
    </source>
</evidence>
<keyword evidence="14" id="KW-1185">Reference proteome</keyword>
<evidence type="ECO:0000256" key="11">
    <source>
        <dbReference type="SAM" id="MobiDB-lite"/>
    </source>
</evidence>
<feature type="binding site" evidence="9">
    <location>
        <position position="775"/>
    </location>
    <ligand>
        <name>Zn(2+)</name>
        <dbReference type="ChEBI" id="CHEBI:29105"/>
        <label>1</label>
    </ligand>
</feature>
<feature type="compositionally biased region" description="Acidic residues" evidence="11">
    <location>
        <begin position="752"/>
        <end position="768"/>
    </location>
</feature>
<dbReference type="InterPro" id="IPR013083">
    <property type="entry name" value="Znf_RING/FYVE/PHD"/>
</dbReference>
<dbReference type="SUPFAM" id="SSF57903">
    <property type="entry name" value="FYVE/PHD zinc finger"/>
    <property type="match status" value="1"/>
</dbReference>
<feature type="binding site" evidence="9">
    <location>
        <position position="815"/>
    </location>
    <ligand>
        <name>Zn(2+)</name>
        <dbReference type="ChEBI" id="CHEBI:29105"/>
        <label>2</label>
    </ligand>
</feature>
<feature type="compositionally biased region" description="Basic and acidic residues" evidence="11">
    <location>
        <begin position="641"/>
        <end position="663"/>
    </location>
</feature>
<dbReference type="STRING" id="675120.N1PNV0"/>
<reference evidence="13 14" key="2">
    <citation type="journal article" date="2012" name="PLoS Pathog.">
        <title>Diverse lifestyles and strategies of plant pathogenesis encoded in the genomes of eighteen Dothideomycetes fungi.</title>
        <authorList>
            <person name="Ohm R.A."/>
            <person name="Feau N."/>
            <person name="Henrissat B."/>
            <person name="Schoch C.L."/>
            <person name="Horwitz B.A."/>
            <person name="Barry K.W."/>
            <person name="Condon B.J."/>
            <person name="Copeland A.C."/>
            <person name="Dhillon B."/>
            <person name="Glaser F."/>
            <person name="Hesse C.N."/>
            <person name="Kosti I."/>
            <person name="LaButti K."/>
            <person name="Lindquist E.A."/>
            <person name="Lucas S."/>
            <person name="Salamov A.A."/>
            <person name="Bradshaw R.E."/>
            <person name="Ciuffetti L."/>
            <person name="Hamelin R.C."/>
            <person name="Kema G.H.J."/>
            <person name="Lawrence C."/>
            <person name="Scott J.A."/>
            <person name="Spatafora J.W."/>
            <person name="Turgeon B.G."/>
            <person name="de Wit P.J.G.M."/>
            <person name="Zhong S."/>
            <person name="Goodwin S.B."/>
            <person name="Grigoriev I.V."/>
        </authorList>
    </citation>
    <scope>NUCLEOTIDE SEQUENCE [LARGE SCALE GENOMIC DNA]</scope>
    <source>
        <strain evidence="14">NZE10 / CBS 128990</strain>
    </source>
</reference>
<dbReference type="GO" id="GO:0000785">
    <property type="term" value="C:chromatin"/>
    <property type="evidence" value="ECO:0007669"/>
    <property type="project" value="UniProtKB-ARBA"/>
</dbReference>
<dbReference type="PROSITE" id="PS50016">
    <property type="entry name" value="ZF_PHD_2"/>
    <property type="match status" value="1"/>
</dbReference>
<dbReference type="InterPro" id="IPR019787">
    <property type="entry name" value="Znf_PHD-finger"/>
</dbReference>
<feature type="site" description="Histone H3K4me3 binding" evidence="8">
    <location>
        <position position="772"/>
    </location>
</feature>
<organism evidence="13 14">
    <name type="scientific">Dothistroma septosporum (strain NZE10 / CBS 128990)</name>
    <name type="common">Red band needle blight fungus</name>
    <name type="synonym">Mycosphaerella pini</name>
    <dbReference type="NCBI Taxonomy" id="675120"/>
    <lineage>
        <taxon>Eukaryota</taxon>
        <taxon>Fungi</taxon>
        <taxon>Dikarya</taxon>
        <taxon>Ascomycota</taxon>
        <taxon>Pezizomycotina</taxon>
        <taxon>Dothideomycetes</taxon>
        <taxon>Dothideomycetidae</taxon>
        <taxon>Mycosphaerellales</taxon>
        <taxon>Mycosphaerellaceae</taxon>
        <taxon>Dothistroma</taxon>
    </lineage>
</organism>
<dbReference type="Gene3D" id="3.30.40.10">
    <property type="entry name" value="Zinc/RING finger domain, C3HC4 (zinc finger)"/>
    <property type="match status" value="1"/>
</dbReference>
<evidence type="ECO:0000256" key="9">
    <source>
        <dbReference type="PIRSR" id="PIRSR628651-51"/>
    </source>
</evidence>
<evidence type="ECO:0000256" key="3">
    <source>
        <dbReference type="ARBA" id="ARBA00022723"/>
    </source>
</evidence>
<feature type="binding site" evidence="9">
    <location>
        <position position="786"/>
    </location>
    <ligand>
        <name>Zn(2+)</name>
        <dbReference type="ChEBI" id="CHEBI:29105"/>
        <label>2</label>
    </ligand>
</feature>
<feature type="compositionally biased region" description="Basic and acidic residues" evidence="11">
    <location>
        <begin position="535"/>
        <end position="565"/>
    </location>
</feature>
<keyword evidence="3 9" id="KW-0479">Metal-binding</keyword>
<feature type="binding site" evidence="9">
    <location>
        <position position="791"/>
    </location>
    <ligand>
        <name>Zn(2+)</name>
        <dbReference type="ChEBI" id="CHEBI:29105"/>
        <label>2</label>
    </ligand>
</feature>
<feature type="binding site" evidence="9">
    <location>
        <position position="797"/>
    </location>
    <ligand>
        <name>Zn(2+)</name>
        <dbReference type="ChEBI" id="CHEBI:29105"/>
        <label>1</label>
    </ligand>
</feature>
<comment type="similarity">
    <text evidence="2">Belongs to the ING family.</text>
</comment>
<feature type="binding site" evidence="9">
    <location>
        <position position="800"/>
    </location>
    <ligand>
        <name>Zn(2+)</name>
        <dbReference type="ChEBI" id="CHEBI:29105"/>
        <label>1</label>
    </ligand>
</feature>
<dbReference type="eggNOG" id="KOG1973">
    <property type="taxonomic scope" value="Eukaryota"/>
</dbReference>
<feature type="compositionally biased region" description="Basic and acidic residues" evidence="11">
    <location>
        <begin position="306"/>
        <end position="340"/>
    </location>
</feature>
<dbReference type="InterPro" id="IPR024610">
    <property type="entry name" value="ING_N_histone-binding"/>
</dbReference>
<keyword evidence="6" id="KW-0156">Chromatin regulator</keyword>
<keyword evidence="4 10" id="KW-0863">Zinc-finger</keyword>
<dbReference type="AlphaFoldDB" id="N1PNV0"/>
<dbReference type="Proteomes" id="UP000016933">
    <property type="component" value="Unassembled WGS sequence"/>
</dbReference>
<dbReference type="InterPro" id="IPR019786">
    <property type="entry name" value="Zinc_finger_PHD-type_CS"/>
</dbReference>
<feature type="region of interest" description="Disordered" evidence="11">
    <location>
        <begin position="306"/>
        <end position="771"/>
    </location>
</feature>
<dbReference type="PROSITE" id="PS01359">
    <property type="entry name" value="ZF_PHD_1"/>
    <property type="match status" value="1"/>
</dbReference>
<dbReference type="OMA" id="WAYSNRN"/>
<dbReference type="SMART" id="SM00249">
    <property type="entry name" value="PHD"/>
    <property type="match status" value="1"/>
</dbReference>
<feature type="site" description="Histone H3K4me3 binding" evidence="8">
    <location>
        <position position="795"/>
    </location>
</feature>
<accession>N1PNV0</accession>
<evidence type="ECO:0000256" key="4">
    <source>
        <dbReference type="ARBA" id="ARBA00022771"/>
    </source>
</evidence>
<name>N1PNV0_DOTSN</name>
<comment type="subcellular location">
    <subcellularLocation>
        <location evidence="1">Nucleus</location>
    </subcellularLocation>
</comment>
<feature type="compositionally biased region" description="Polar residues" evidence="11">
    <location>
        <begin position="458"/>
        <end position="475"/>
    </location>
</feature>
<feature type="site" description="Histone H3K4me3 binding" evidence="8">
    <location>
        <position position="783"/>
    </location>
</feature>
<reference evidence="14" key="1">
    <citation type="journal article" date="2012" name="PLoS Genet.">
        <title>The genomes of the fungal plant pathogens Cladosporium fulvum and Dothistroma septosporum reveal adaptation to different hosts and lifestyles but also signatures of common ancestry.</title>
        <authorList>
            <person name="de Wit P.J.G.M."/>
            <person name="van der Burgt A."/>
            <person name="Oekmen B."/>
            <person name="Stergiopoulos I."/>
            <person name="Abd-Elsalam K.A."/>
            <person name="Aerts A.L."/>
            <person name="Bahkali A.H."/>
            <person name="Beenen H.G."/>
            <person name="Chettri P."/>
            <person name="Cox M.P."/>
            <person name="Datema E."/>
            <person name="de Vries R.P."/>
            <person name="Dhillon B."/>
            <person name="Ganley A.R."/>
            <person name="Griffiths S.A."/>
            <person name="Guo Y."/>
            <person name="Hamelin R.C."/>
            <person name="Henrissat B."/>
            <person name="Kabir M.S."/>
            <person name="Jashni M.K."/>
            <person name="Kema G."/>
            <person name="Klaubauf S."/>
            <person name="Lapidus A."/>
            <person name="Levasseur A."/>
            <person name="Lindquist E."/>
            <person name="Mehrabi R."/>
            <person name="Ohm R.A."/>
            <person name="Owen T.J."/>
            <person name="Salamov A."/>
            <person name="Schwelm A."/>
            <person name="Schijlen E."/>
            <person name="Sun H."/>
            <person name="van den Burg H.A."/>
            <person name="van Ham R.C.H.J."/>
            <person name="Zhang S."/>
            <person name="Goodwin S.B."/>
            <person name="Grigoriev I.V."/>
            <person name="Collemare J."/>
            <person name="Bradshaw R.E."/>
        </authorList>
    </citation>
    <scope>NUCLEOTIDE SEQUENCE [LARGE SCALE GENOMIC DNA]</scope>
    <source>
        <strain evidence="14">NZE10 / CBS 128990</strain>
    </source>
</reference>
<evidence type="ECO:0000256" key="10">
    <source>
        <dbReference type="PROSITE-ProRule" id="PRU00146"/>
    </source>
</evidence>
<proteinExistence type="inferred from homology"/>
<keyword evidence="5 9" id="KW-0862">Zinc</keyword>
<evidence type="ECO:0000256" key="1">
    <source>
        <dbReference type="ARBA" id="ARBA00004123"/>
    </source>
</evidence>
<feature type="site" description="Histone H3K4me3 binding" evidence="8">
    <location>
        <position position="787"/>
    </location>
</feature>
<protein>
    <recommendedName>
        <fullName evidence="12">PHD-type domain-containing protein</fullName>
    </recommendedName>
</protein>
<feature type="compositionally biased region" description="Low complexity" evidence="11">
    <location>
        <begin position="434"/>
        <end position="445"/>
    </location>
</feature>
<dbReference type="PANTHER" id="PTHR10333:SF42">
    <property type="entry name" value="INHIBITOR OF GROWTH PROTEIN 5"/>
    <property type="match status" value="1"/>
</dbReference>
<feature type="binding site" evidence="9">
    <location>
        <position position="818"/>
    </location>
    <ligand>
        <name>Zn(2+)</name>
        <dbReference type="ChEBI" id="CHEBI:29105"/>
        <label>2</label>
    </ligand>
</feature>
<dbReference type="GO" id="GO:0006355">
    <property type="term" value="P:regulation of DNA-templated transcription"/>
    <property type="evidence" value="ECO:0007669"/>
    <property type="project" value="TreeGrafter"/>
</dbReference>
<evidence type="ECO:0000259" key="12">
    <source>
        <dbReference type="PROSITE" id="PS50016"/>
    </source>
</evidence>
<dbReference type="GO" id="GO:0005634">
    <property type="term" value="C:nucleus"/>
    <property type="evidence" value="ECO:0007669"/>
    <property type="project" value="UniProtKB-SubCell"/>
</dbReference>
<feature type="compositionally biased region" description="Basic and acidic residues" evidence="11">
    <location>
        <begin position="498"/>
        <end position="525"/>
    </location>
</feature>
<dbReference type="CDD" id="cd15505">
    <property type="entry name" value="PHD_ING"/>
    <property type="match status" value="1"/>
</dbReference>
<dbReference type="GO" id="GO:0006325">
    <property type="term" value="P:chromatin organization"/>
    <property type="evidence" value="ECO:0007669"/>
    <property type="project" value="UniProtKB-KW"/>
</dbReference>
<feature type="domain" description="PHD-type" evidence="12">
    <location>
        <begin position="770"/>
        <end position="821"/>
    </location>
</feature>
<sequence length="838" mass="90634">MPPPSNMRKSSTQIMAPGESHVNPLIAAAVANSAAQPRRTASGRAVRANTTRPTNYYARTFGNGISATDRDNYAAAGASSTDPAGFFPALQFFTDAITATPKEVIKHFTLLKEVESKILGPQEELGQHIDSLMQQPVSLRKQTIGAVNGATTGHGLLAFTANNSRSGSANVSMINGVTGHSARPSIAGSATGDETAETEADTIRRHQYHSLRALAHSLLGNMDEKNVVLSEANRVLALQHKRLDSVWPHLEQEISEEARLGSMTHWAYSDNRQKTKTTTNAQSRRDGVAATNALANVAAAIHDQEVAQARRDAGREARGEKNRGKRTEHAGDSDFDDKPRKAPKAGKGKAATNAATGLGISTNGEPATKRRKNAADKQMAPPAMERTTSTTGRGGKVRDTPRSTPVIDAPAKKAPKARPGPPKGKKIGGSTHNSPMLASSPLASSFNPATMEVPPGAKSQTARLRQNSSTTNLRLQNVALDEEAMISRPSSSAGKASEAGEKSNGRRKALETTEGHEDRTAEETTKSQLNAASEQLKREERAKHEVRGERRPPASRSGSDKDVSRKASGRQSKVGTPRTDSFPDGAGMVRSRSKRKGKPNGEEPESDSDEPQMRMPDGGRHKRQQSNSHLVKQLAPFNRSPDLDRHRSGDDNDSDSDKEVEEDRPGEEENEETAAERERRRASTRRPVSRRNTINMSPAVDSRDSSPPPSPPPTSIRGNGRSTAASVAAKREAEADAARREIVVAETIANVDVEEEDEESEHDPDDPDEPKYCYCNRGSYGEMVACDNDNCPREWFHLGCTELKEAPSEEEKWYCKECRPLFGQKVGRKGKAGRGRGG</sequence>
<keyword evidence="7" id="KW-0539">Nucleus</keyword>
<dbReference type="HOGENOM" id="CLU_006204_0_0_1"/>
<dbReference type="OrthoDB" id="5411773at2759"/>
<evidence type="ECO:0000256" key="7">
    <source>
        <dbReference type="ARBA" id="ARBA00023242"/>
    </source>
</evidence>
<feature type="compositionally biased region" description="Low complexity" evidence="11">
    <location>
        <begin position="348"/>
        <end position="359"/>
    </location>
</feature>
<dbReference type="SMART" id="SM01408">
    <property type="entry name" value="ING"/>
    <property type="match status" value="1"/>
</dbReference>
<dbReference type="InterPro" id="IPR028651">
    <property type="entry name" value="ING_fam"/>
</dbReference>
<evidence type="ECO:0000256" key="5">
    <source>
        <dbReference type="ARBA" id="ARBA00022833"/>
    </source>
</evidence>